<dbReference type="InterPro" id="IPR052559">
    <property type="entry name" value="V-haloperoxidase"/>
</dbReference>
<name>A0ABP5BJX2_9ACTN</name>
<dbReference type="PANTHER" id="PTHR34599">
    <property type="entry name" value="PEROXIDASE-RELATED"/>
    <property type="match status" value="1"/>
</dbReference>
<protein>
    <submittedName>
        <fullName evidence="1">Vanadium-dependent haloperoxidase</fullName>
    </submittedName>
</protein>
<dbReference type="Proteomes" id="UP001500571">
    <property type="component" value="Unassembled WGS sequence"/>
</dbReference>
<comment type="caution">
    <text evidence="1">The sequence shown here is derived from an EMBL/GenBank/DDBJ whole genome shotgun (WGS) entry which is preliminary data.</text>
</comment>
<dbReference type="SUPFAM" id="SSF48317">
    <property type="entry name" value="Acid phosphatase/Vanadium-dependent haloperoxidase"/>
    <property type="match status" value="1"/>
</dbReference>
<accession>A0ABP5BJX2</accession>
<gene>
    <name evidence="1" type="ORF">GCM10009798_02410</name>
</gene>
<evidence type="ECO:0000313" key="1">
    <source>
        <dbReference type="EMBL" id="GAA1946890.1"/>
    </source>
</evidence>
<dbReference type="InterPro" id="IPR036938">
    <property type="entry name" value="PAP2/HPO_sf"/>
</dbReference>
<dbReference type="EMBL" id="BAAAPB010000001">
    <property type="protein sequence ID" value="GAA1946890.1"/>
    <property type="molecule type" value="Genomic_DNA"/>
</dbReference>
<reference evidence="2" key="1">
    <citation type="journal article" date="2019" name="Int. J. Syst. Evol. Microbiol.">
        <title>The Global Catalogue of Microorganisms (GCM) 10K type strain sequencing project: providing services to taxonomists for standard genome sequencing and annotation.</title>
        <authorList>
            <consortium name="The Broad Institute Genomics Platform"/>
            <consortium name="The Broad Institute Genome Sequencing Center for Infectious Disease"/>
            <person name="Wu L."/>
            <person name="Ma J."/>
        </authorList>
    </citation>
    <scope>NUCLEOTIDE SEQUENCE [LARGE SCALE GENOMIC DNA]</scope>
    <source>
        <strain evidence="2">JCM 15309</strain>
    </source>
</reference>
<dbReference type="PANTHER" id="PTHR34599:SF1">
    <property type="entry name" value="PHOSPHATIDIC ACID PHOSPHATASE TYPE 2_HALOPEROXIDASE DOMAIN-CONTAINING PROTEIN"/>
    <property type="match status" value="1"/>
</dbReference>
<dbReference type="CDD" id="cd03398">
    <property type="entry name" value="PAP2_haloperoxidase"/>
    <property type="match status" value="1"/>
</dbReference>
<proteinExistence type="predicted"/>
<dbReference type="Gene3D" id="1.10.606.20">
    <property type="match status" value="1"/>
</dbReference>
<sequence>MDAAVAAASYGVLHDILSTVPNVPDATRTTMLATLDTQYAAALAAVPDGRAETKGVAAGQAAAAAMIAAREDDGRFGPSPWVPSTAPGHWAPQLNAAGQPILDPTPWVGGVDPFVARSSSQFRTQGPLSLTSAQYAAEVNEVKTLGAINSPARSATQTYIARWWQSTPSRSWNEVGRTLSERYGLSALDTARLLALQDFSGADASINCWNDKYYWDFWRPWNAIPRAAEDGNPGTEPDPAWLPLISAPYPEHPSGHMCLDGSHTRILRMFFGDAPVGGFSITSVSTFLQPGDPAVRTFTSFSQVLDEIVEARIWAGLHYRNADLQGRALGTSAATYVASHALQPVGHHHHRHHHHHH</sequence>
<keyword evidence="2" id="KW-1185">Reference proteome</keyword>
<organism evidence="1 2">
    <name type="scientific">Nocardioides panacihumi</name>
    <dbReference type="NCBI Taxonomy" id="400774"/>
    <lineage>
        <taxon>Bacteria</taxon>
        <taxon>Bacillati</taxon>
        <taxon>Actinomycetota</taxon>
        <taxon>Actinomycetes</taxon>
        <taxon>Propionibacteriales</taxon>
        <taxon>Nocardioidaceae</taxon>
        <taxon>Nocardioides</taxon>
    </lineage>
</organism>
<evidence type="ECO:0000313" key="2">
    <source>
        <dbReference type="Proteomes" id="UP001500571"/>
    </source>
</evidence>